<comment type="caution">
    <text evidence="7">The sequence shown here is derived from an EMBL/GenBank/DDBJ whole genome shotgun (WGS) entry which is preliminary data.</text>
</comment>
<protein>
    <submittedName>
        <fullName evidence="7">D-methionine-binding lipoprotein MetQ</fullName>
    </submittedName>
</protein>
<dbReference type="PANTHER" id="PTHR30429:SF1">
    <property type="entry name" value="D-METHIONINE-BINDING LIPOPROTEIN METQ-RELATED"/>
    <property type="match status" value="1"/>
</dbReference>
<evidence type="ECO:0000256" key="6">
    <source>
        <dbReference type="ARBA" id="ARBA00023288"/>
    </source>
</evidence>
<keyword evidence="6 7" id="KW-0449">Lipoprotein</keyword>
<evidence type="ECO:0000256" key="4">
    <source>
        <dbReference type="ARBA" id="ARBA00023136"/>
    </source>
</evidence>
<dbReference type="FunFam" id="3.40.190.10:FF:000305">
    <property type="entry name" value="D-methionine-binding lipoprotein MetQ"/>
    <property type="match status" value="1"/>
</dbReference>
<evidence type="ECO:0000313" key="7">
    <source>
        <dbReference type="EMBL" id="RMR14196.1"/>
    </source>
</evidence>
<reference evidence="7 8" key="1">
    <citation type="submission" date="2018-08" db="EMBL/GenBank/DDBJ databases">
        <title>Recombination of ecologically and evolutionarily significant loci maintains genetic cohesion in the Pseudomonas syringae species complex.</title>
        <authorList>
            <person name="Dillon M."/>
            <person name="Thakur S."/>
            <person name="Almeida R.N.D."/>
            <person name="Weir B.S."/>
            <person name="Guttman D.S."/>
        </authorList>
    </citation>
    <scope>NUCLEOTIDE SEQUENCE [LARGE SCALE GENOMIC DNA]</scope>
    <source>
        <strain evidence="7 8">ICMP 8670</strain>
    </source>
</reference>
<dbReference type="AlphaFoldDB" id="A0A3M4SHS2"/>
<dbReference type="Gene3D" id="3.40.190.10">
    <property type="entry name" value="Periplasmic binding protein-like II"/>
    <property type="match status" value="2"/>
</dbReference>
<evidence type="ECO:0000256" key="2">
    <source>
        <dbReference type="ARBA" id="ARBA00008973"/>
    </source>
</evidence>
<dbReference type="PANTHER" id="PTHR30429">
    <property type="entry name" value="D-METHIONINE-BINDING LIPOPROTEIN METQ"/>
    <property type="match status" value="1"/>
</dbReference>
<dbReference type="Pfam" id="PF03180">
    <property type="entry name" value="Lipoprotein_9"/>
    <property type="match status" value="1"/>
</dbReference>
<evidence type="ECO:0000256" key="1">
    <source>
        <dbReference type="ARBA" id="ARBA00004635"/>
    </source>
</evidence>
<accession>A0A3M4SHS2</accession>
<dbReference type="Proteomes" id="UP000276615">
    <property type="component" value="Unassembled WGS sequence"/>
</dbReference>
<dbReference type="GO" id="GO:0016020">
    <property type="term" value="C:membrane"/>
    <property type="evidence" value="ECO:0007669"/>
    <property type="project" value="UniProtKB-SubCell"/>
</dbReference>
<keyword evidence="3" id="KW-0732">Signal</keyword>
<keyword evidence="5" id="KW-0564">Palmitate</keyword>
<evidence type="ECO:0000313" key="8">
    <source>
        <dbReference type="Proteomes" id="UP000276615"/>
    </source>
</evidence>
<dbReference type="EMBL" id="RBRQ01000053">
    <property type="protein sequence ID" value="RMR14196.1"/>
    <property type="molecule type" value="Genomic_DNA"/>
</dbReference>
<keyword evidence="4" id="KW-0472">Membrane</keyword>
<evidence type="ECO:0000256" key="5">
    <source>
        <dbReference type="ARBA" id="ARBA00023139"/>
    </source>
</evidence>
<organism evidence="7 8">
    <name type="scientific">Pseudomonas syringae pv. primulae</name>
    <dbReference type="NCBI Taxonomy" id="251707"/>
    <lineage>
        <taxon>Bacteria</taxon>
        <taxon>Pseudomonadati</taxon>
        <taxon>Pseudomonadota</taxon>
        <taxon>Gammaproteobacteria</taxon>
        <taxon>Pseudomonadales</taxon>
        <taxon>Pseudomonadaceae</taxon>
        <taxon>Pseudomonas</taxon>
    </lineage>
</organism>
<evidence type="ECO:0000256" key="3">
    <source>
        <dbReference type="ARBA" id="ARBA00022729"/>
    </source>
</evidence>
<sequence>MKRPKYKAFVGEDLSAKGPLYALKMHLLRDCFADKSAPTKALLSEHFRAFQSISEHFRAFQSLCITMSAARRNEKNFLKDRTMTKTLFALALGLLTLTAYADDKPLKVGTTAAFAIPLEAAVEEAGKQGLKVELVEFTDWIAPNVSLAAGDIDVNYFQHIPFLTNANEAAGFGLVPYAPGIINNVGLYSKKYKSFDELPTGATVAIANDPINSGRGLQLLAKAGLITLKQGVGYKATEEDITANPKKLKLIQVEAVQLVRAYDDADLVQGYPAYIRLAKTFPADSAILFDGMDHPEYVIQFVIKPEGKDDPRLAKFVDIYQHSPVVRAALDKVNGKLYQVGWKE</sequence>
<comment type="subcellular location">
    <subcellularLocation>
        <location evidence="1">Membrane</location>
        <topology evidence="1">Lipid-anchor</topology>
    </subcellularLocation>
</comment>
<name>A0A3M4SHS2_9PSED</name>
<proteinExistence type="inferred from homology"/>
<dbReference type="InterPro" id="IPR004872">
    <property type="entry name" value="Lipoprotein_NlpA"/>
</dbReference>
<gene>
    <name evidence="7" type="ORF">ALP92_04739</name>
</gene>
<comment type="similarity">
    <text evidence="2">Belongs to the NlpA lipoprotein family.</text>
</comment>
<dbReference type="SUPFAM" id="SSF53850">
    <property type="entry name" value="Periplasmic binding protein-like II"/>
    <property type="match status" value="1"/>
</dbReference>